<dbReference type="Pfam" id="PF00379">
    <property type="entry name" value="Chitin_bind_4"/>
    <property type="match status" value="1"/>
</dbReference>
<dbReference type="PROSITE" id="PS51155">
    <property type="entry name" value="CHIT_BIND_RR_2"/>
    <property type="match status" value="1"/>
</dbReference>
<feature type="region of interest" description="Disordered" evidence="3">
    <location>
        <begin position="25"/>
        <end position="49"/>
    </location>
</feature>
<feature type="signal peptide" evidence="4">
    <location>
        <begin position="1"/>
        <end position="19"/>
    </location>
</feature>
<dbReference type="GO" id="GO:0042302">
    <property type="term" value="F:structural constituent of cuticle"/>
    <property type="evidence" value="ECO:0007669"/>
    <property type="project" value="UniProtKB-UniRule"/>
</dbReference>
<feature type="chain" id="PRO_5024926720" evidence="4">
    <location>
        <begin position="20"/>
        <end position="129"/>
    </location>
</feature>
<dbReference type="GO" id="GO:0031012">
    <property type="term" value="C:extracellular matrix"/>
    <property type="evidence" value="ECO:0007669"/>
    <property type="project" value="TreeGrafter"/>
</dbReference>
<dbReference type="GO" id="GO:0005615">
    <property type="term" value="C:extracellular space"/>
    <property type="evidence" value="ECO:0007669"/>
    <property type="project" value="TreeGrafter"/>
</dbReference>
<keyword evidence="1 2" id="KW-0193">Cuticle</keyword>
<name>A0A650DLI0_9HYME</name>
<dbReference type="OrthoDB" id="6425109at2759"/>
<keyword evidence="4" id="KW-0732">Signal</keyword>
<proteinExistence type="evidence at transcript level"/>
<organism evidence="5">
    <name type="scientific">Microplitis mediator</name>
    <dbReference type="NCBI Taxonomy" id="375433"/>
    <lineage>
        <taxon>Eukaryota</taxon>
        <taxon>Metazoa</taxon>
        <taxon>Ecdysozoa</taxon>
        <taxon>Arthropoda</taxon>
        <taxon>Hexapoda</taxon>
        <taxon>Insecta</taxon>
        <taxon>Pterygota</taxon>
        <taxon>Neoptera</taxon>
        <taxon>Endopterygota</taxon>
        <taxon>Hymenoptera</taxon>
        <taxon>Apocrita</taxon>
        <taxon>Ichneumonoidea</taxon>
        <taxon>Braconidae</taxon>
        <taxon>Microgastrinae</taxon>
        <taxon>Microplitis</taxon>
    </lineage>
</organism>
<accession>A0A650DLI0</accession>
<reference evidence="5" key="1">
    <citation type="submission" date="2019-03" db="EMBL/GenBank/DDBJ databases">
        <title>Identification and temporal expression profiling of cuticular proteins in an endoparasitoid wasp, Microplitis mediator.</title>
        <authorList>
            <person name="Volovych O."/>
            <person name="Lin Z."/>
            <person name="Du J."/>
            <person name="Jiang H."/>
            <person name="Zou Z."/>
        </authorList>
    </citation>
    <scope>NUCLEOTIDE SEQUENCE</scope>
</reference>
<sequence>MISKALIVVGTMLVPIIFGVPQGPSYLPPSGGRPTGGGTGHPDDWAGDPANYEYSYEVQDAGLGVDFGHREMRKDEEAKGSYHVLLPDGRTQFVEYVADAGGYRPVIRYEGTATYPASGPSGNDEGYKY</sequence>
<dbReference type="EMBL" id="MK632982">
    <property type="protein sequence ID" value="QGT33387.1"/>
    <property type="molecule type" value="mRNA"/>
</dbReference>
<evidence type="ECO:0000313" key="5">
    <source>
        <dbReference type="EMBL" id="QGT33387.1"/>
    </source>
</evidence>
<dbReference type="PRINTS" id="PR00947">
    <property type="entry name" value="CUTICLE"/>
</dbReference>
<dbReference type="AlphaFoldDB" id="A0A650DLI0"/>
<dbReference type="PANTHER" id="PTHR12236">
    <property type="entry name" value="STRUCTURAL CONTITUENT OF CUTICLE"/>
    <property type="match status" value="1"/>
</dbReference>
<dbReference type="InterPro" id="IPR031311">
    <property type="entry name" value="CHIT_BIND_RR_consensus"/>
</dbReference>
<evidence type="ECO:0000256" key="1">
    <source>
        <dbReference type="ARBA" id="ARBA00022460"/>
    </source>
</evidence>
<dbReference type="PROSITE" id="PS00233">
    <property type="entry name" value="CHIT_BIND_RR_1"/>
    <property type="match status" value="1"/>
</dbReference>
<evidence type="ECO:0000256" key="2">
    <source>
        <dbReference type="PROSITE-ProRule" id="PRU00497"/>
    </source>
</evidence>
<dbReference type="InterPro" id="IPR000618">
    <property type="entry name" value="Insect_cuticle"/>
</dbReference>
<dbReference type="PANTHER" id="PTHR12236:SF79">
    <property type="entry name" value="CUTICULAR PROTEIN 50CB-RELATED"/>
    <property type="match status" value="1"/>
</dbReference>
<protein>
    <submittedName>
        <fullName evidence="5">Cuticular protein 34</fullName>
    </submittedName>
</protein>
<evidence type="ECO:0000256" key="4">
    <source>
        <dbReference type="SAM" id="SignalP"/>
    </source>
</evidence>
<dbReference type="InterPro" id="IPR051217">
    <property type="entry name" value="Insect_Cuticle_Struc_Prot"/>
</dbReference>
<evidence type="ECO:0000256" key="3">
    <source>
        <dbReference type="SAM" id="MobiDB-lite"/>
    </source>
</evidence>
<gene>
    <name evidence="5" type="primary">CPR34</name>
</gene>